<dbReference type="KEGG" id="pcy:PCYB_081140"/>
<gene>
    <name evidence="2" type="ORF">PCYB_081140</name>
</gene>
<dbReference type="VEuPathDB" id="PlasmoDB:PCYB_081140"/>
<keyword evidence="1" id="KW-0472">Membrane</keyword>
<protein>
    <submittedName>
        <fullName evidence="2">Pv-fam-h protein</fullName>
    </submittedName>
</protein>
<dbReference type="GeneID" id="14692301"/>
<name>K6UJH2_PLACD</name>
<feature type="non-terminal residue" evidence="2">
    <location>
        <position position="1"/>
    </location>
</feature>
<keyword evidence="1" id="KW-1133">Transmembrane helix</keyword>
<dbReference type="OrthoDB" id="375446at2759"/>
<sequence length="86" mass="9892">WIAKSSNNDGHYEGANGAQNLGKSVTLRNGRLLSEQPKIEFDTVFSTFKDIGLAYYKIKYFVYTMMFIIGLNLFRELSSIFSKLRK</sequence>
<feature type="non-terminal residue" evidence="2">
    <location>
        <position position="86"/>
    </location>
</feature>
<dbReference type="Proteomes" id="UP000006319">
    <property type="component" value="Chromosome 8"/>
</dbReference>
<reference evidence="2 3" key="1">
    <citation type="journal article" date="2012" name="Nat. Genet.">
        <title>Plasmodium cynomolgi genome sequences provide insight into Plasmodium vivax and the monkey malaria clade.</title>
        <authorList>
            <person name="Tachibana S."/>
            <person name="Sullivan S.A."/>
            <person name="Kawai S."/>
            <person name="Nakamura S."/>
            <person name="Kim H.R."/>
            <person name="Goto N."/>
            <person name="Arisue N."/>
            <person name="Palacpac N.M.Q."/>
            <person name="Honma H."/>
            <person name="Yagi M."/>
            <person name="Tougan T."/>
            <person name="Katakai Y."/>
            <person name="Kaneko O."/>
            <person name="Mita T."/>
            <person name="Kita K."/>
            <person name="Yasutomi Y."/>
            <person name="Sutton P.L."/>
            <person name="Shakhbatyan R."/>
            <person name="Horii T."/>
            <person name="Yasunaga T."/>
            <person name="Barnwell J.W."/>
            <person name="Escalante A.A."/>
            <person name="Carlton J.M."/>
            <person name="Tanabe K."/>
        </authorList>
    </citation>
    <scope>NUCLEOTIDE SEQUENCE [LARGE SCALE GENOMIC DNA]</scope>
    <source>
        <strain evidence="2 3">B</strain>
    </source>
</reference>
<evidence type="ECO:0000256" key="1">
    <source>
        <dbReference type="SAM" id="Phobius"/>
    </source>
</evidence>
<keyword evidence="1" id="KW-0812">Transmembrane</keyword>
<evidence type="ECO:0000313" key="3">
    <source>
        <dbReference type="Proteomes" id="UP000006319"/>
    </source>
</evidence>
<organism evidence="2 3">
    <name type="scientific">Plasmodium cynomolgi (strain B)</name>
    <dbReference type="NCBI Taxonomy" id="1120755"/>
    <lineage>
        <taxon>Eukaryota</taxon>
        <taxon>Sar</taxon>
        <taxon>Alveolata</taxon>
        <taxon>Apicomplexa</taxon>
        <taxon>Aconoidasida</taxon>
        <taxon>Haemosporida</taxon>
        <taxon>Plasmodiidae</taxon>
        <taxon>Plasmodium</taxon>
        <taxon>Plasmodium (Plasmodium)</taxon>
    </lineage>
</organism>
<dbReference type="EMBL" id="DF157100">
    <property type="protein sequence ID" value="GAB65953.1"/>
    <property type="molecule type" value="Genomic_DNA"/>
</dbReference>
<dbReference type="AlphaFoldDB" id="K6UJH2"/>
<proteinExistence type="predicted"/>
<dbReference type="RefSeq" id="XP_004221900.1">
    <property type="nucleotide sequence ID" value="XM_004221852.1"/>
</dbReference>
<accession>K6UJH2</accession>
<keyword evidence="3" id="KW-1185">Reference proteome</keyword>
<feature type="transmembrane region" description="Helical" evidence="1">
    <location>
        <begin position="60"/>
        <end position="77"/>
    </location>
</feature>
<evidence type="ECO:0000313" key="2">
    <source>
        <dbReference type="EMBL" id="GAB65953.1"/>
    </source>
</evidence>